<evidence type="ECO:0000256" key="1">
    <source>
        <dbReference type="SAM" id="Coils"/>
    </source>
</evidence>
<evidence type="ECO:0000313" key="3">
    <source>
        <dbReference type="Proteomes" id="UP001652700"/>
    </source>
</evidence>
<accession>A0ABM5KFJ6</accession>
<proteinExistence type="predicted"/>
<keyword evidence="3" id="KW-1185">Reference proteome</keyword>
<evidence type="ECO:0000313" key="2">
    <source>
        <dbReference type="EnsemblMetazoa" id="XP_050508960.1"/>
    </source>
</evidence>
<dbReference type="Proteomes" id="UP001652700">
    <property type="component" value="Unplaced"/>
</dbReference>
<reference evidence="2" key="1">
    <citation type="submission" date="2025-05" db="UniProtKB">
        <authorList>
            <consortium name="EnsemblMetazoa"/>
        </authorList>
    </citation>
    <scope>IDENTIFICATION</scope>
</reference>
<sequence>MQMYKERLPGDSLPPEPVINRRGTWIKAVIFYAEHFEAIKELIFDLYDDSQCVVQSKELLKSASVAKDLVFIKSDTNHIRTSDWDEIKNLIKNLTSELRKDLKEIKTDLQEYKETLKIFREENVELKKEINELKIKVENLEKLEEKVENFEKYKKKNNIIISGFKIRDNEEEAQEEIEKLVKNKLQVVTKAKKLTKINETMCVLKLNNREKADVMKNKHKLRHVKGQKIFIRHDLIEQENKIQKSLQEIAKDKRNQNKKVVIGYQKLIINGEKFIWNKKKNTIESTKTLNDNSKN</sequence>
<organism evidence="2 3">
    <name type="scientific">Diabrotica virgifera virgifera</name>
    <name type="common">western corn rootworm</name>
    <dbReference type="NCBI Taxonomy" id="50390"/>
    <lineage>
        <taxon>Eukaryota</taxon>
        <taxon>Metazoa</taxon>
        <taxon>Ecdysozoa</taxon>
        <taxon>Arthropoda</taxon>
        <taxon>Hexapoda</taxon>
        <taxon>Insecta</taxon>
        <taxon>Pterygota</taxon>
        <taxon>Neoptera</taxon>
        <taxon>Endopterygota</taxon>
        <taxon>Coleoptera</taxon>
        <taxon>Polyphaga</taxon>
        <taxon>Cucujiformia</taxon>
        <taxon>Chrysomeloidea</taxon>
        <taxon>Chrysomelidae</taxon>
        <taxon>Galerucinae</taxon>
        <taxon>Diabroticina</taxon>
        <taxon>Diabroticites</taxon>
        <taxon>Diabrotica</taxon>
    </lineage>
</organism>
<dbReference type="RefSeq" id="XP_050508960.1">
    <property type="nucleotide sequence ID" value="XM_050653003.1"/>
</dbReference>
<name>A0ABM5KFJ6_DIAVI</name>
<dbReference type="GeneID" id="126886153"/>
<feature type="coiled-coil region" evidence="1">
    <location>
        <begin position="95"/>
        <end position="153"/>
    </location>
</feature>
<keyword evidence="1" id="KW-0175">Coiled coil</keyword>
<protein>
    <submittedName>
        <fullName evidence="2">Uncharacterized protein</fullName>
    </submittedName>
</protein>
<dbReference type="EnsemblMetazoa" id="XM_050653003.1">
    <property type="protein sequence ID" value="XP_050508960.1"/>
    <property type="gene ID" value="LOC126886153"/>
</dbReference>